<dbReference type="InterPro" id="IPR006218">
    <property type="entry name" value="DAHP1/KDSA"/>
</dbReference>
<evidence type="ECO:0000256" key="6">
    <source>
        <dbReference type="ARBA" id="ARBA00023141"/>
    </source>
</evidence>
<evidence type="ECO:0000313" key="12">
    <source>
        <dbReference type="Proteomes" id="UP001348265"/>
    </source>
</evidence>
<dbReference type="GO" id="GO:0003849">
    <property type="term" value="F:3-deoxy-7-phosphoheptulonate synthase activity"/>
    <property type="evidence" value="ECO:0007669"/>
    <property type="project" value="UniProtKB-EC"/>
</dbReference>
<dbReference type="NCBIfam" id="TIGR00034">
    <property type="entry name" value="aroFGH"/>
    <property type="match status" value="1"/>
</dbReference>
<evidence type="ECO:0000256" key="9">
    <source>
        <dbReference type="SAM" id="MobiDB-lite"/>
    </source>
</evidence>
<evidence type="ECO:0000313" key="11">
    <source>
        <dbReference type="EMBL" id="MEF3115150.1"/>
    </source>
</evidence>
<feature type="compositionally biased region" description="Low complexity" evidence="9">
    <location>
        <begin position="1"/>
        <end position="17"/>
    </location>
</feature>
<keyword evidence="4 8" id="KW-0028">Amino-acid biosynthesis</keyword>
<feature type="region of interest" description="Disordered" evidence="9">
    <location>
        <begin position="375"/>
        <end position="399"/>
    </location>
</feature>
<comment type="caution">
    <text evidence="11">The sequence shown here is derived from an EMBL/GenBank/DDBJ whole genome shotgun (WGS) entry which is preliminary data.</text>
</comment>
<keyword evidence="12" id="KW-1185">Reference proteome</keyword>
<dbReference type="EC" id="2.5.1.54" evidence="8"/>
<evidence type="ECO:0000256" key="7">
    <source>
        <dbReference type="ARBA" id="ARBA00047508"/>
    </source>
</evidence>
<dbReference type="SUPFAM" id="SSF51569">
    <property type="entry name" value="Aldolase"/>
    <property type="match status" value="1"/>
</dbReference>
<evidence type="ECO:0000256" key="4">
    <source>
        <dbReference type="ARBA" id="ARBA00022605"/>
    </source>
</evidence>
<dbReference type="Gene3D" id="3.20.20.70">
    <property type="entry name" value="Aldolase class I"/>
    <property type="match status" value="1"/>
</dbReference>
<keyword evidence="6 8" id="KW-0057">Aromatic amino acid biosynthesis</keyword>
<evidence type="ECO:0000256" key="3">
    <source>
        <dbReference type="ARBA" id="ARBA00007985"/>
    </source>
</evidence>
<evidence type="ECO:0000256" key="5">
    <source>
        <dbReference type="ARBA" id="ARBA00022679"/>
    </source>
</evidence>
<comment type="similarity">
    <text evidence="3 8">Belongs to the class-I DAHP synthase family.</text>
</comment>
<comment type="pathway">
    <text evidence="2 8">Metabolic intermediate biosynthesis; chorismate biosynthesis; chorismate from D-erythrose 4-phosphate and phosphoenolpyruvate: step 1/7.</text>
</comment>
<dbReference type="InterPro" id="IPR013785">
    <property type="entry name" value="Aldolase_TIM"/>
</dbReference>
<keyword evidence="5 8" id="KW-0808">Transferase</keyword>
<dbReference type="EMBL" id="JAVFKM010000008">
    <property type="protein sequence ID" value="MEF3115150.1"/>
    <property type="molecule type" value="Genomic_DNA"/>
</dbReference>
<dbReference type="RefSeq" id="WP_331787394.1">
    <property type="nucleotide sequence ID" value="NZ_JAVFKM010000008.1"/>
</dbReference>
<feature type="compositionally biased region" description="Basic residues" evidence="9">
    <location>
        <begin position="18"/>
        <end position="28"/>
    </location>
</feature>
<dbReference type="PANTHER" id="PTHR21225">
    <property type="entry name" value="PHOSPHO-2-DEHYDRO-3-DEOXYHEPTONATE ALDOLASE DAHP SYNTHETASE"/>
    <property type="match status" value="1"/>
</dbReference>
<feature type="domain" description="DAHP synthetase I/KDSA" evidence="10">
    <location>
        <begin position="68"/>
        <end position="361"/>
    </location>
</feature>
<dbReference type="Proteomes" id="UP001348265">
    <property type="component" value="Unassembled WGS sequence"/>
</dbReference>
<evidence type="ECO:0000256" key="8">
    <source>
        <dbReference type="PIRNR" id="PIRNR001361"/>
    </source>
</evidence>
<evidence type="ECO:0000259" key="10">
    <source>
        <dbReference type="Pfam" id="PF00793"/>
    </source>
</evidence>
<comment type="function">
    <text evidence="1 8">Stereospecific condensation of phosphoenolpyruvate (PEP) and D-erythrose-4-phosphate (E4P) giving rise to 3-deoxy-D-arabino-heptulosonate-7-phosphate (DAHP).</text>
</comment>
<name>A0ABU7WUH2_9ACTN</name>
<dbReference type="Pfam" id="PF00793">
    <property type="entry name" value="DAHP_synth_1"/>
    <property type="match status" value="1"/>
</dbReference>
<proteinExistence type="inferred from homology"/>
<feature type="region of interest" description="Disordered" evidence="9">
    <location>
        <begin position="1"/>
        <end position="34"/>
    </location>
</feature>
<organism evidence="11 12">
    <name type="scientific">Streptomyces chrestomyceticus</name>
    <dbReference type="NCBI Taxonomy" id="68185"/>
    <lineage>
        <taxon>Bacteria</taxon>
        <taxon>Bacillati</taxon>
        <taxon>Actinomycetota</taxon>
        <taxon>Actinomycetes</taxon>
        <taxon>Kitasatosporales</taxon>
        <taxon>Streptomycetaceae</taxon>
        <taxon>Streptomyces</taxon>
    </lineage>
</organism>
<evidence type="ECO:0000256" key="2">
    <source>
        <dbReference type="ARBA" id="ARBA00004688"/>
    </source>
</evidence>
<dbReference type="PIRSF" id="PIRSF001361">
    <property type="entry name" value="DAHP_synthase"/>
    <property type="match status" value="1"/>
</dbReference>
<gene>
    <name evidence="11" type="ORF">RB636_18430</name>
</gene>
<dbReference type="InterPro" id="IPR006219">
    <property type="entry name" value="DAHP_synth_1"/>
</dbReference>
<comment type="catalytic activity">
    <reaction evidence="7 8">
        <text>D-erythrose 4-phosphate + phosphoenolpyruvate + H2O = 7-phospho-2-dehydro-3-deoxy-D-arabino-heptonate + phosphate</text>
        <dbReference type="Rhea" id="RHEA:14717"/>
        <dbReference type="ChEBI" id="CHEBI:15377"/>
        <dbReference type="ChEBI" id="CHEBI:16897"/>
        <dbReference type="ChEBI" id="CHEBI:43474"/>
        <dbReference type="ChEBI" id="CHEBI:58394"/>
        <dbReference type="ChEBI" id="CHEBI:58702"/>
        <dbReference type="EC" id="2.5.1.54"/>
    </reaction>
</comment>
<reference evidence="11 12" key="1">
    <citation type="submission" date="2023-08" db="EMBL/GenBank/DDBJ databases">
        <authorList>
            <person name="Sharma P."/>
            <person name="Verma V."/>
            <person name="Mohan M.K."/>
            <person name="Dubey A.K."/>
        </authorList>
    </citation>
    <scope>NUCLEOTIDE SEQUENCE [LARGE SCALE GENOMIC DNA]</scope>
    <source>
        <strain evidence="11 12">ADP4</strain>
    </source>
</reference>
<protein>
    <recommendedName>
        <fullName evidence="8">Phospho-2-dehydro-3-deoxyheptonate aldolase</fullName>
        <ecNumber evidence="8">2.5.1.54</ecNumber>
    </recommendedName>
</protein>
<accession>A0ABU7WUH2</accession>
<evidence type="ECO:0000256" key="1">
    <source>
        <dbReference type="ARBA" id="ARBA00003726"/>
    </source>
</evidence>
<dbReference type="PANTHER" id="PTHR21225:SF12">
    <property type="entry name" value="PHOSPHO-2-DEHYDRO-3-DEOXYHEPTONATE ALDOLASE, TYROSINE-INHIBITED"/>
    <property type="match status" value="1"/>
</dbReference>
<dbReference type="NCBIfam" id="NF009395">
    <property type="entry name" value="PRK12755.1"/>
    <property type="match status" value="1"/>
</dbReference>
<sequence length="399" mass="41626">MTTSTDTPGTPSTPGTPHIRHRDGRRVRPTGGRTRVLPVESPAQLCERLPLTYHATHTVMTARHDAVRVLDGRDDRLLVIAGPCSVHDRAAALDYASRLRDAAAALADDLLVVMRVYVEKPRTCLGWPGLVGDPGLDGGADLGRGLAEARSLMLDIAETGLPVGCEWVNPATPAYLSDVVAWGSVGARTASSQVHRDMASGLPMPVGVKNGTDGSVQVAVDAVRAAAAPHTFLGASGAGPVSVLRTSGNPDCHVVLRGGADGPNYGAAHVRRAAELLTGAGLPVRVVVDASHGNSGKQHERQRVVADDLAMRIADGDTTVRGLLLESFLVPGRQDAGAGRQLVFGQSVTDACLGWSGTVQLLRELAGAARARRASCPRPRRAADPGSAVLGTTPFLERT</sequence>